<evidence type="ECO:0000313" key="2">
    <source>
        <dbReference type="Proteomes" id="UP000271624"/>
    </source>
</evidence>
<protein>
    <submittedName>
        <fullName evidence="1">Uncharacterized protein</fullName>
    </submittedName>
</protein>
<accession>A0A3S1IUQ6</accession>
<dbReference type="Proteomes" id="UP000271624">
    <property type="component" value="Unassembled WGS sequence"/>
</dbReference>
<dbReference type="AlphaFoldDB" id="A0A3S1IUQ6"/>
<name>A0A3S1IUQ6_9CYAN</name>
<proteinExistence type="predicted"/>
<dbReference type="OrthoDB" id="504449at2"/>
<gene>
    <name evidence="1" type="ORF">DSM106972_056710</name>
</gene>
<dbReference type="EMBL" id="RSCL01000015">
    <property type="protein sequence ID" value="RUT02751.1"/>
    <property type="molecule type" value="Genomic_DNA"/>
</dbReference>
<reference evidence="1" key="1">
    <citation type="submission" date="2018-12" db="EMBL/GenBank/DDBJ databases">
        <authorList>
            <person name="Will S."/>
            <person name="Neumann-Schaal M."/>
            <person name="Henke P."/>
        </authorList>
    </citation>
    <scope>NUCLEOTIDE SEQUENCE</scope>
    <source>
        <strain evidence="1">PCC 7102</strain>
    </source>
</reference>
<sequence>MNLEEIDQLLADWKLKLDVVGQNLIDLHGISAYQRLCGVSGFCKVELTGVTFARVNPVLHVMNELFQNFDLLVQTIDKAVQLRCLIPRFLAPPQKIQEVEDLLTKPSIHLSIETIPLAQRGLLSAAQTINAITPQELLKLMTSAFQAAKDVVLAVDEVWSRLEPSLIDIDVETRQLQHLAESLNIDCTEEIAGFTHKLKLQRAKIESDPLGVNEEFLKSIQPQIMKLKLMLDVARQQQESVRFGFITAREYLSKLHEIHHQAEVAYDESKIKVADHSKLHKPLAFEEIQALEVWLDRLEIKFNEGLFNPVRVGLENWTAKVKEYIAKEKNVYAANKAPIELRAELRGRLDALVAKALARGFVEDVVLQELAQQAKQILFTRPTPLDQAVELVTKYEKRLSNYPNSR</sequence>
<keyword evidence="2" id="KW-1185">Reference proteome</keyword>
<reference evidence="1" key="2">
    <citation type="journal article" date="2019" name="Genome Biol. Evol.">
        <title>Day and night: Metabolic profiles and evolutionary relationships of six axenic non-marine cyanobacteria.</title>
        <authorList>
            <person name="Will S.E."/>
            <person name="Henke P."/>
            <person name="Boedeker C."/>
            <person name="Huang S."/>
            <person name="Brinkmann H."/>
            <person name="Rohde M."/>
            <person name="Jarek M."/>
            <person name="Friedl T."/>
            <person name="Seufert S."/>
            <person name="Schumacher M."/>
            <person name="Overmann J."/>
            <person name="Neumann-Schaal M."/>
            <person name="Petersen J."/>
        </authorList>
    </citation>
    <scope>NUCLEOTIDE SEQUENCE [LARGE SCALE GENOMIC DNA]</scope>
    <source>
        <strain evidence="1">PCC 7102</strain>
    </source>
</reference>
<organism evidence="1 2">
    <name type="scientific">Dulcicalothrix desertica PCC 7102</name>
    <dbReference type="NCBI Taxonomy" id="232991"/>
    <lineage>
        <taxon>Bacteria</taxon>
        <taxon>Bacillati</taxon>
        <taxon>Cyanobacteriota</taxon>
        <taxon>Cyanophyceae</taxon>
        <taxon>Nostocales</taxon>
        <taxon>Calotrichaceae</taxon>
        <taxon>Dulcicalothrix</taxon>
    </lineage>
</organism>
<dbReference type="RefSeq" id="WP_127083936.1">
    <property type="nucleotide sequence ID" value="NZ_RSCL01000015.1"/>
</dbReference>
<comment type="caution">
    <text evidence="1">The sequence shown here is derived from an EMBL/GenBank/DDBJ whole genome shotgun (WGS) entry which is preliminary data.</text>
</comment>
<evidence type="ECO:0000313" key="1">
    <source>
        <dbReference type="EMBL" id="RUT02751.1"/>
    </source>
</evidence>